<evidence type="ECO:0000313" key="8">
    <source>
        <dbReference type="Proteomes" id="UP000309038"/>
    </source>
</evidence>
<feature type="chain" id="PRO_5021035841" description="Hydrophobin" evidence="6">
    <location>
        <begin position="25"/>
        <end position="124"/>
    </location>
</feature>
<evidence type="ECO:0000256" key="5">
    <source>
        <dbReference type="ARBA" id="ARBA00023157"/>
    </source>
</evidence>
<dbReference type="GO" id="GO:0005199">
    <property type="term" value="F:structural constituent of cell wall"/>
    <property type="evidence" value="ECO:0007669"/>
    <property type="project" value="InterPro"/>
</dbReference>
<name>A0A4S4KNM5_9APHY</name>
<keyword evidence="3 6" id="KW-0134">Cell wall</keyword>
<comment type="subcellular location">
    <subcellularLocation>
        <location evidence="1 6">Secreted</location>
        <location evidence="1 6">Cell wall</location>
    </subcellularLocation>
</comment>
<comment type="similarity">
    <text evidence="2 6">Belongs to the fungal hydrophobin family.</text>
</comment>
<evidence type="ECO:0000313" key="7">
    <source>
        <dbReference type="EMBL" id="THH00155.1"/>
    </source>
</evidence>
<dbReference type="AlphaFoldDB" id="A0A4S4KNM5"/>
<keyword evidence="6" id="KW-0732">Signal</keyword>
<reference evidence="7 8" key="1">
    <citation type="submission" date="2019-02" db="EMBL/GenBank/DDBJ databases">
        <title>Genome sequencing of the rare red list fungi Phlebia centrifuga.</title>
        <authorList>
            <person name="Buettner E."/>
            <person name="Kellner H."/>
        </authorList>
    </citation>
    <scope>NUCLEOTIDE SEQUENCE [LARGE SCALE GENOMIC DNA]</scope>
    <source>
        <strain evidence="7 8">DSM 108282</strain>
    </source>
</reference>
<comment type="caution">
    <text evidence="7">The sequence shown here is derived from an EMBL/GenBank/DDBJ whole genome shotgun (WGS) entry which is preliminary data.</text>
</comment>
<organism evidence="7 8">
    <name type="scientific">Hermanssonia centrifuga</name>
    <dbReference type="NCBI Taxonomy" id="98765"/>
    <lineage>
        <taxon>Eukaryota</taxon>
        <taxon>Fungi</taxon>
        <taxon>Dikarya</taxon>
        <taxon>Basidiomycota</taxon>
        <taxon>Agaricomycotina</taxon>
        <taxon>Agaricomycetes</taxon>
        <taxon>Polyporales</taxon>
        <taxon>Meruliaceae</taxon>
        <taxon>Hermanssonia</taxon>
    </lineage>
</organism>
<accession>A0A4S4KNM5</accession>
<dbReference type="EMBL" id="SGPJ01000058">
    <property type="protein sequence ID" value="THH00155.1"/>
    <property type="molecule type" value="Genomic_DNA"/>
</dbReference>
<evidence type="ECO:0000256" key="2">
    <source>
        <dbReference type="ARBA" id="ARBA00010446"/>
    </source>
</evidence>
<protein>
    <recommendedName>
        <fullName evidence="6">Hydrophobin</fullName>
    </recommendedName>
</protein>
<proteinExistence type="inferred from homology"/>
<dbReference type="Pfam" id="PF01185">
    <property type="entry name" value="Hydrophobin"/>
    <property type="match status" value="1"/>
</dbReference>
<evidence type="ECO:0000256" key="1">
    <source>
        <dbReference type="ARBA" id="ARBA00004191"/>
    </source>
</evidence>
<keyword evidence="8" id="KW-1185">Reference proteome</keyword>
<sequence length="124" mass="12455">MFARISATSLYVFIALGVLGVATPNPENAKRWGAPASSVASARQSNTGALECCQSVQSSSTQQVKLILGLLGIVLQGPSVLVGLTCSPISVVGPGAGQCNASPVFCNDNSHGGLISIGCVPVTL</sequence>
<keyword evidence="4 6" id="KW-0964">Secreted</keyword>
<evidence type="ECO:0000256" key="4">
    <source>
        <dbReference type="ARBA" id="ARBA00022525"/>
    </source>
</evidence>
<dbReference type="CDD" id="cd23507">
    <property type="entry name" value="hydrophobin_I"/>
    <property type="match status" value="1"/>
</dbReference>
<dbReference type="GO" id="GO:0009277">
    <property type="term" value="C:fungal-type cell wall"/>
    <property type="evidence" value="ECO:0007669"/>
    <property type="project" value="InterPro"/>
</dbReference>
<evidence type="ECO:0000256" key="3">
    <source>
        <dbReference type="ARBA" id="ARBA00022512"/>
    </source>
</evidence>
<gene>
    <name evidence="7" type="ORF">EW026_g2334</name>
</gene>
<feature type="signal peptide" evidence="6">
    <location>
        <begin position="1"/>
        <end position="24"/>
    </location>
</feature>
<dbReference type="InterPro" id="IPR001338">
    <property type="entry name" value="Class_I_Hydrophobin"/>
</dbReference>
<dbReference type="SMART" id="SM00075">
    <property type="entry name" value="HYDRO"/>
    <property type="match status" value="1"/>
</dbReference>
<keyword evidence="5 6" id="KW-1015">Disulfide bond</keyword>
<evidence type="ECO:0000256" key="6">
    <source>
        <dbReference type="RuleBase" id="RU365009"/>
    </source>
</evidence>
<dbReference type="Proteomes" id="UP000309038">
    <property type="component" value="Unassembled WGS sequence"/>
</dbReference>